<feature type="transmembrane region" description="Helical" evidence="1">
    <location>
        <begin position="7"/>
        <end position="26"/>
    </location>
</feature>
<sequence>MGTWIRGGILTMLTFGAFWGGAIFTWRGTDRAPTTSDLVTYLFALPLAVLAGVLLVRRLARTEPASASAAAAAAPATPVPVAAARLPALALVDAAVRLRHGDSIDELAATIAAQRARPDLDPELVDDAGYPVMTVRVPSAADAAWRAGAEPWLAAQGHPDARFGEAHWRALALASSVVDELAGAALDAADGTLLRIAPLAPADWTAAQRTAAGAWLAHVAAQAGWDADKVTVSPAPPGEPVAAASALLSVLAGQAVTEPVLTLLLAFDSRIDQARVDRMAAEGTLFTAAHPQGLVPGEGAAGLLLADAAHAAPTLQAASTTRGASADATPRADATDLRRLAERLLAETAVDASAVSALFADADHRSNRVLEAMALAHDDLPHLDAGIDVRTTGPACGQSGAVAFLAALALARHQAVEGAGAVLCVANNDPIHRSVALVRPAGAAAAATVG</sequence>
<keyword evidence="1" id="KW-0472">Membrane</keyword>
<keyword evidence="3" id="KW-1185">Reference proteome</keyword>
<dbReference type="EMBL" id="WSES01000002">
    <property type="protein sequence ID" value="MVW59666.1"/>
    <property type="molecule type" value="Genomic_DNA"/>
</dbReference>
<protein>
    <recommendedName>
        <fullName evidence="4">3-oxoacyl-ACP synthase</fullName>
    </recommendedName>
</protein>
<comment type="caution">
    <text evidence="2">The sequence shown here is derived from an EMBL/GenBank/DDBJ whole genome shotgun (WGS) entry which is preliminary data.</text>
</comment>
<name>A0A7X3FXA2_9BURK</name>
<evidence type="ECO:0008006" key="4">
    <source>
        <dbReference type="Google" id="ProtNLM"/>
    </source>
</evidence>
<keyword evidence="1" id="KW-0812">Transmembrane</keyword>
<organism evidence="2 3">
    <name type="scientific">Massilia cellulosiltytica</name>
    <dbReference type="NCBI Taxonomy" id="2683234"/>
    <lineage>
        <taxon>Bacteria</taxon>
        <taxon>Pseudomonadati</taxon>
        <taxon>Pseudomonadota</taxon>
        <taxon>Betaproteobacteria</taxon>
        <taxon>Burkholderiales</taxon>
        <taxon>Oxalobacteraceae</taxon>
        <taxon>Telluria group</taxon>
        <taxon>Massilia</taxon>
    </lineage>
</organism>
<evidence type="ECO:0000313" key="3">
    <source>
        <dbReference type="Proteomes" id="UP000443353"/>
    </source>
</evidence>
<dbReference type="Proteomes" id="UP000443353">
    <property type="component" value="Unassembled WGS sequence"/>
</dbReference>
<keyword evidence="1" id="KW-1133">Transmembrane helix</keyword>
<evidence type="ECO:0000313" key="2">
    <source>
        <dbReference type="EMBL" id="MVW59666.1"/>
    </source>
</evidence>
<reference evidence="2 3" key="1">
    <citation type="submission" date="2019-12" db="EMBL/GenBank/DDBJ databases">
        <authorList>
            <person name="Li C."/>
            <person name="Zhao J."/>
        </authorList>
    </citation>
    <scope>NUCLEOTIDE SEQUENCE [LARGE SCALE GENOMIC DNA]</scope>
    <source>
        <strain evidence="2 3">NEAU-DD11</strain>
    </source>
</reference>
<dbReference type="AlphaFoldDB" id="A0A7X3FXA2"/>
<evidence type="ECO:0000256" key="1">
    <source>
        <dbReference type="SAM" id="Phobius"/>
    </source>
</evidence>
<accession>A0A7X3FXA2</accession>
<proteinExistence type="predicted"/>
<dbReference type="RefSeq" id="WP_160407824.1">
    <property type="nucleotide sequence ID" value="NZ_WSES01000002.1"/>
</dbReference>
<gene>
    <name evidence="2" type="ORF">GPY61_06965</name>
</gene>
<feature type="transmembrane region" description="Helical" evidence="1">
    <location>
        <begin position="38"/>
        <end position="56"/>
    </location>
</feature>